<dbReference type="Proteomes" id="UP000287352">
    <property type="component" value="Unassembled WGS sequence"/>
</dbReference>
<dbReference type="InterPro" id="IPR027417">
    <property type="entry name" value="P-loop_NTPase"/>
</dbReference>
<sequence>MGRAPSQPNERLRQERLIHGWTQSDVAGYIGTDGYTINRWERGRARPSPHFRQKLCALFGKGALELGLVPTITGPRQESDVSDATFNRYWNVPYQRNRFFSGHEKLLSTLHPIHSSTAAVIPTDFYALYGMPGSGKTQLAVEFAYRYASSYQAIFWVEAGTEEQIRQSYLAIAEMLQLPVAPKKGSQHLVASVHRWLSMHKQWLLIWDNLRTRELLQRFLSPTLQGTILFTTRLPTLGALAVNLEVAPLKPEEGAQLLLRYSGLLHPQSSPVPIDYLQSSVPAEYQAAYEIAELLGGLPLALAQVGAYLEETPCDIVDYLHLYHTGRVNPFTLCGLNLTHYPHSVASIYCASFAEIASKSTGAMDLLRLCAFLAPNDIPEEIFIDGAAFLGERLASMAQDPLLLYENISILYNSSLLTRNKKKRTLTLYALVQRILQDTLSEELKRLYLKRVIQALSTAFAKSDPIVASPFLCERYLPHIQVCATLSARYDLHLPDMGFLLHQVEAYQGHHHGYYAKAACIHLLK</sequence>
<dbReference type="OrthoDB" id="580767at2"/>
<evidence type="ECO:0000259" key="1">
    <source>
        <dbReference type="PROSITE" id="PS50943"/>
    </source>
</evidence>
<dbReference type="InterPro" id="IPR001387">
    <property type="entry name" value="Cro/C1-type_HTH"/>
</dbReference>
<dbReference type="PANTHER" id="PTHR35205">
    <property type="entry name" value="NB-ARC AND TPR DOMAIN PROTEIN"/>
    <property type="match status" value="1"/>
</dbReference>
<dbReference type="GO" id="GO:0003677">
    <property type="term" value="F:DNA binding"/>
    <property type="evidence" value="ECO:0007669"/>
    <property type="project" value="InterPro"/>
</dbReference>
<evidence type="ECO:0000313" key="2">
    <source>
        <dbReference type="EMBL" id="GCE15698.1"/>
    </source>
</evidence>
<dbReference type="SMART" id="SM00530">
    <property type="entry name" value="HTH_XRE"/>
    <property type="match status" value="1"/>
</dbReference>
<dbReference type="EMBL" id="BIFR01000002">
    <property type="protein sequence ID" value="GCE15698.1"/>
    <property type="molecule type" value="Genomic_DNA"/>
</dbReference>
<dbReference type="PRINTS" id="PR00364">
    <property type="entry name" value="DISEASERSIST"/>
</dbReference>
<proteinExistence type="predicted"/>
<dbReference type="InterPro" id="IPR056681">
    <property type="entry name" value="DUF7779"/>
</dbReference>
<dbReference type="CDD" id="cd00093">
    <property type="entry name" value="HTH_XRE"/>
    <property type="match status" value="1"/>
</dbReference>
<dbReference type="Gene3D" id="3.40.50.300">
    <property type="entry name" value="P-loop containing nucleotide triphosphate hydrolases"/>
    <property type="match status" value="1"/>
</dbReference>
<dbReference type="InterPro" id="IPR010982">
    <property type="entry name" value="Lambda_DNA-bd_dom_sf"/>
</dbReference>
<dbReference type="Pfam" id="PF01381">
    <property type="entry name" value="HTH_3"/>
    <property type="match status" value="1"/>
</dbReference>
<dbReference type="Pfam" id="PF00931">
    <property type="entry name" value="NB-ARC"/>
    <property type="match status" value="1"/>
</dbReference>
<dbReference type="RefSeq" id="WP_126583123.1">
    <property type="nucleotide sequence ID" value="NZ_BIFR01000002.1"/>
</dbReference>
<dbReference type="SUPFAM" id="SSF52540">
    <property type="entry name" value="P-loop containing nucleoside triphosphate hydrolases"/>
    <property type="match status" value="1"/>
</dbReference>
<comment type="caution">
    <text evidence="2">The sequence shown here is derived from an EMBL/GenBank/DDBJ whole genome shotgun (WGS) entry which is preliminary data.</text>
</comment>
<protein>
    <recommendedName>
        <fullName evidence="1">HTH cro/C1-type domain-containing protein</fullName>
    </recommendedName>
</protein>
<accession>A0A402A9C1</accession>
<dbReference type="GO" id="GO:0043531">
    <property type="term" value="F:ADP binding"/>
    <property type="evidence" value="ECO:0007669"/>
    <property type="project" value="InterPro"/>
</dbReference>
<dbReference type="PANTHER" id="PTHR35205:SF1">
    <property type="entry name" value="ZU5 DOMAIN-CONTAINING PROTEIN"/>
    <property type="match status" value="1"/>
</dbReference>
<organism evidence="2 3">
    <name type="scientific">Tengunoibacter tsumagoiensis</name>
    <dbReference type="NCBI Taxonomy" id="2014871"/>
    <lineage>
        <taxon>Bacteria</taxon>
        <taxon>Bacillati</taxon>
        <taxon>Chloroflexota</taxon>
        <taxon>Ktedonobacteria</taxon>
        <taxon>Ktedonobacterales</taxon>
        <taxon>Dictyobacteraceae</taxon>
        <taxon>Tengunoibacter</taxon>
    </lineage>
</organism>
<dbReference type="Pfam" id="PF25000">
    <property type="entry name" value="DUF7779"/>
    <property type="match status" value="1"/>
</dbReference>
<feature type="domain" description="HTH cro/C1-type" evidence="1">
    <location>
        <begin position="12"/>
        <end position="66"/>
    </location>
</feature>
<name>A0A402A9C1_9CHLR</name>
<reference evidence="3" key="1">
    <citation type="submission" date="2018-12" db="EMBL/GenBank/DDBJ databases">
        <title>Tengunoibacter tsumagoiensis gen. nov., sp. nov., Dictyobacter kobayashii sp. nov., D. alpinus sp. nov., and D. joshuensis sp. nov. and description of Dictyobacteraceae fam. nov. within the order Ktedonobacterales isolated from Tengu-no-mugimeshi.</title>
        <authorList>
            <person name="Wang C.M."/>
            <person name="Zheng Y."/>
            <person name="Sakai Y."/>
            <person name="Toyoda A."/>
            <person name="Minakuchi Y."/>
            <person name="Abe K."/>
            <person name="Yokota A."/>
            <person name="Yabe S."/>
        </authorList>
    </citation>
    <scope>NUCLEOTIDE SEQUENCE [LARGE SCALE GENOMIC DNA]</scope>
    <source>
        <strain evidence="3">Uno3</strain>
    </source>
</reference>
<keyword evidence="3" id="KW-1185">Reference proteome</keyword>
<evidence type="ECO:0000313" key="3">
    <source>
        <dbReference type="Proteomes" id="UP000287352"/>
    </source>
</evidence>
<dbReference type="AlphaFoldDB" id="A0A402A9C1"/>
<gene>
    <name evidence="2" type="ORF">KTT_55570</name>
</gene>
<dbReference type="PROSITE" id="PS50943">
    <property type="entry name" value="HTH_CROC1"/>
    <property type="match status" value="1"/>
</dbReference>
<dbReference type="Gene3D" id="1.10.260.40">
    <property type="entry name" value="lambda repressor-like DNA-binding domains"/>
    <property type="match status" value="1"/>
</dbReference>
<dbReference type="SUPFAM" id="SSF47413">
    <property type="entry name" value="lambda repressor-like DNA-binding domains"/>
    <property type="match status" value="1"/>
</dbReference>
<dbReference type="InterPro" id="IPR002182">
    <property type="entry name" value="NB-ARC"/>
</dbReference>